<keyword evidence="1" id="KW-0812">Transmembrane</keyword>
<name>A0ABW3HT02_9BACL</name>
<keyword evidence="3" id="KW-1185">Reference proteome</keyword>
<dbReference type="EMBL" id="JBHTJZ010000023">
    <property type="protein sequence ID" value="MFD0960656.1"/>
    <property type="molecule type" value="Genomic_DNA"/>
</dbReference>
<accession>A0ABW3HT02</accession>
<protein>
    <recommendedName>
        <fullName evidence="4">Multi-tm2 domain protein</fullName>
    </recommendedName>
</protein>
<feature type="transmembrane region" description="Helical" evidence="1">
    <location>
        <begin position="380"/>
        <end position="400"/>
    </location>
</feature>
<dbReference type="Proteomes" id="UP001596989">
    <property type="component" value="Unassembled WGS sequence"/>
</dbReference>
<evidence type="ECO:0008006" key="4">
    <source>
        <dbReference type="Google" id="ProtNLM"/>
    </source>
</evidence>
<gene>
    <name evidence="2" type="ORF">ACFQ2I_14785</name>
</gene>
<feature type="transmembrane region" description="Helical" evidence="1">
    <location>
        <begin position="206"/>
        <end position="229"/>
    </location>
</feature>
<feature type="transmembrane region" description="Helical" evidence="1">
    <location>
        <begin position="65"/>
        <end position="86"/>
    </location>
</feature>
<feature type="transmembrane region" description="Helical" evidence="1">
    <location>
        <begin position="182"/>
        <end position="200"/>
    </location>
</feature>
<evidence type="ECO:0000313" key="3">
    <source>
        <dbReference type="Proteomes" id="UP001596989"/>
    </source>
</evidence>
<comment type="caution">
    <text evidence="2">The sequence shown here is derived from an EMBL/GenBank/DDBJ whole genome shotgun (WGS) entry which is preliminary data.</text>
</comment>
<feature type="transmembrane region" description="Helical" evidence="1">
    <location>
        <begin position="294"/>
        <end position="316"/>
    </location>
</feature>
<keyword evidence="1" id="KW-1133">Transmembrane helix</keyword>
<evidence type="ECO:0000256" key="1">
    <source>
        <dbReference type="SAM" id="Phobius"/>
    </source>
</evidence>
<feature type="transmembrane region" description="Helical" evidence="1">
    <location>
        <begin position="33"/>
        <end position="53"/>
    </location>
</feature>
<feature type="transmembrane region" description="Helical" evidence="1">
    <location>
        <begin position="256"/>
        <end position="274"/>
    </location>
</feature>
<reference evidence="3" key="1">
    <citation type="journal article" date="2019" name="Int. J. Syst. Evol. Microbiol.">
        <title>The Global Catalogue of Microorganisms (GCM) 10K type strain sequencing project: providing services to taxonomists for standard genome sequencing and annotation.</title>
        <authorList>
            <consortium name="The Broad Institute Genomics Platform"/>
            <consortium name="The Broad Institute Genome Sequencing Center for Infectious Disease"/>
            <person name="Wu L."/>
            <person name="Ma J."/>
        </authorList>
    </citation>
    <scope>NUCLEOTIDE SEQUENCE [LARGE SCALE GENOMIC DNA]</scope>
    <source>
        <strain evidence="3">CCUG 59129</strain>
    </source>
</reference>
<proteinExistence type="predicted"/>
<dbReference type="RefSeq" id="WP_377565274.1">
    <property type="nucleotide sequence ID" value="NZ_JBHTJZ010000023.1"/>
</dbReference>
<feature type="transmembrane region" description="Helical" evidence="1">
    <location>
        <begin position="336"/>
        <end position="356"/>
    </location>
</feature>
<sequence length="414" mass="45021">MEMMKVPKSPLVAFWLSFIPGAGHAYLGRMWRFLLYAGGFFGPIGLGFLGLLVSGGDIGGDVLAFLLFVAAVFAIVNMIDMIVTIISGKVTSVEGERIVPPPAPAAYAASAYGSASSGGAAYGSAPNGGTAYGASQGIPHASSAIGPVYAYEQEEKSRVIMLSIIPGIGHMSLGLMQRGITFLISFVGLLSIILFLSVVMGSGAVLIFLLALPVIWAYSIFDAIGLVNAKQRGEVLEDRSLFIQVEKHMSGQKNRALAIALAVFPGAGHLYLGLQKRGLQLMGGFLLAMFMMDSLRLSLFLFLLPLFWCFAFFDAVQMTARYEKQELQDEPILSQLVPYQRWFGVLLILSGAYYLFDRIAAELITQYFHQFQNEYYRIKYMLPTVITAFLIIVVGLRLAFGGKQASEQTGKHKG</sequence>
<evidence type="ECO:0000313" key="2">
    <source>
        <dbReference type="EMBL" id="MFD0960656.1"/>
    </source>
</evidence>
<organism evidence="2 3">
    <name type="scientific">Paenibacillus chungangensis</name>
    <dbReference type="NCBI Taxonomy" id="696535"/>
    <lineage>
        <taxon>Bacteria</taxon>
        <taxon>Bacillati</taxon>
        <taxon>Bacillota</taxon>
        <taxon>Bacilli</taxon>
        <taxon>Bacillales</taxon>
        <taxon>Paenibacillaceae</taxon>
        <taxon>Paenibacillus</taxon>
    </lineage>
</organism>
<keyword evidence="1" id="KW-0472">Membrane</keyword>